<evidence type="ECO:0000256" key="8">
    <source>
        <dbReference type="HAMAP-Rule" id="MF_01302"/>
    </source>
</evidence>
<accession>E6W724</accession>
<evidence type="ECO:0000256" key="2">
    <source>
        <dbReference type="ARBA" id="ARBA00022730"/>
    </source>
</evidence>
<dbReference type="FunFam" id="3.30.1490.10:FF:000001">
    <property type="entry name" value="30S ribosomal protein S8"/>
    <property type="match status" value="1"/>
</dbReference>
<keyword evidence="5 8" id="KW-0687">Ribonucleoprotein</keyword>
<proteinExistence type="inferred from homology"/>
<dbReference type="KEGG" id="din:Selin_0346"/>
<comment type="similarity">
    <text evidence="1 8 9">Belongs to the universal ribosomal protein uS8 family.</text>
</comment>
<keyword evidence="4 8" id="KW-0689">Ribosomal protein</keyword>
<dbReference type="OrthoDB" id="9802617at2"/>
<sequence length="133" mass="14996">MYLTSDPIADMLTRIRNANQEKHDKVDVPLSKLKLHVVKLLKEEGFIRGYNVMKKGKFDVIRISLKYTPSGDRVISGLKRVSRPGRRVYVKSEEIPKVFNGLGIAIVSTSSGVIVDRLARKQKVGGELLAYVW</sequence>
<dbReference type="HAMAP" id="MF_01302_B">
    <property type="entry name" value="Ribosomal_uS8_B"/>
    <property type="match status" value="1"/>
</dbReference>
<name>E6W724_DESIS</name>
<dbReference type="InterPro" id="IPR047863">
    <property type="entry name" value="Ribosomal_uS8_CS"/>
</dbReference>
<evidence type="ECO:0000256" key="6">
    <source>
        <dbReference type="ARBA" id="ARBA00035258"/>
    </source>
</evidence>
<dbReference type="NCBIfam" id="NF001109">
    <property type="entry name" value="PRK00136.1"/>
    <property type="match status" value="1"/>
</dbReference>
<protein>
    <recommendedName>
        <fullName evidence="6 8">Small ribosomal subunit protein uS8</fullName>
    </recommendedName>
</protein>
<dbReference type="EMBL" id="CP002432">
    <property type="protein sequence ID" value="ADU65102.1"/>
    <property type="molecule type" value="Genomic_DNA"/>
</dbReference>
<keyword evidence="3 8" id="KW-0694">RNA-binding</keyword>
<dbReference type="GO" id="GO:1990904">
    <property type="term" value="C:ribonucleoprotein complex"/>
    <property type="evidence" value="ECO:0007669"/>
    <property type="project" value="UniProtKB-KW"/>
</dbReference>
<dbReference type="GO" id="GO:0019843">
    <property type="term" value="F:rRNA binding"/>
    <property type="evidence" value="ECO:0007669"/>
    <property type="project" value="UniProtKB-UniRule"/>
</dbReference>
<evidence type="ECO:0000313" key="10">
    <source>
        <dbReference type="EMBL" id="ADU65102.1"/>
    </source>
</evidence>
<reference evidence="10 11" key="1">
    <citation type="submission" date="2010-12" db="EMBL/GenBank/DDBJ databases">
        <title>Complete sequence of Desulfurispirillum indicum S5.</title>
        <authorList>
            <consortium name="US DOE Joint Genome Institute"/>
            <person name="Lucas S."/>
            <person name="Copeland A."/>
            <person name="Lapidus A."/>
            <person name="Cheng J.-F."/>
            <person name="Goodwin L."/>
            <person name="Pitluck S."/>
            <person name="Chertkov O."/>
            <person name="Held B."/>
            <person name="Detter J.C."/>
            <person name="Han C."/>
            <person name="Tapia R."/>
            <person name="Land M."/>
            <person name="Hauser L."/>
            <person name="Kyrpides N."/>
            <person name="Ivanova N."/>
            <person name="Mikhailova N."/>
            <person name="Haggblom M."/>
            <person name="Rauschenbach I."/>
            <person name="Bini E."/>
            <person name="Woyke T."/>
        </authorList>
    </citation>
    <scope>NUCLEOTIDE SEQUENCE [LARGE SCALE GENOMIC DNA]</scope>
    <source>
        <strain evidence="11">ATCC BAA-1389 / DSM 22839 / S5</strain>
    </source>
</reference>
<dbReference type="PANTHER" id="PTHR11758">
    <property type="entry name" value="40S RIBOSOMAL PROTEIN S15A"/>
    <property type="match status" value="1"/>
</dbReference>
<dbReference type="eggNOG" id="COG0096">
    <property type="taxonomic scope" value="Bacteria"/>
</dbReference>
<dbReference type="SUPFAM" id="SSF56047">
    <property type="entry name" value="Ribosomal protein S8"/>
    <property type="match status" value="1"/>
</dbReference>
<gene>
    <name evidence="8" type="primary">rpsH</name>
    <name evidence="10" type="ordered locus">Selin_0346</name>
</gene>
<dbReference type="Gene3D" id="3.30.1370.30">
    <property type="match status" value="1"/>
</dbReference>
<dbReference type="STRING" id="653733.Selin_0346"/>
<evidence type="ECO:0000256" key="9">
    <source>
        <dbReference type="RuleBase" id="RU003660"/>
    </source>
</evidence>
<dbReference type="FunCoup" id="E6W724">
    <property type="interactions" value="497"/>
</dbReference>
<comment type="subunit">
    <text evidence="7 8">Part of the 30S ribosomal subunit. Contacts proteins S5 and S12.</text>
</comment>
<dbReference type="GO" id="GO:0006412">
    <property type="term" value="P:translation"/>
    <property type="evidence" value="ECO:0007669"/>
    <property type="project" value="UniProtKB-UniRule"/>
</dbReference>
<dbReference type="HOGENOM" id="CLU_098428_0_2_0"/>
<evidence type="ECO:0000256" key="5">
    <source>
        <dbReference type="ARBA" id="ARBA00023274"/>
    </source>
</evidence>
<dbReference type="GO" id="GO:0005737">
    <property type="term" value="C:cytoplasm"/>
    <property type="evidence" value="ECO:0007669"/>
    <property type="project" value="UniProtKB-ARBA"/>
</dbReference>
<organism evidence="10 11">
    <name type="scientific">Desulfurispirillum indicum (strain ATCC BAA-1389 / DSM 22839 / S5)</name>
    <dbReference type="NCBI Taxonomy" id="653733"/>
    <lineage>
        <taxon>Bacteria</taxon>
        <taxon>Pseudomonadati</taxon>
        <taxon>Chrysiogenota</taxon>
        <taxon>Chrysiogenia</taxon>
        <taxon>Chrysiogenales</taxon>
        <taxon>Chrysiogenaceae</taxon>
        <taxon>Desulfurispirillum</taxon>
    </lineage>
</organism>
<evidence type="ECO:0000256" key="1">
    <source>
        <dbReference type="ARBA" id="ARBA00006471"/>
    </source>
</evidence>
<dbReference type="FunFam" id="3.30.1370.30:FF:000002">
    <property type="entry name" value="30S ribosomal protein S8"/>
    <property type="match status" value="1"/>
</dbReference>
<dbReference type="Gene3D" id="3.30.1490.10">
    <property type="match status" value="1"/>
</dbReference>
<dbReference type="RefSeq" id="WP_013504991.1">
    <property type="nucleotide sequence ID" value="NC_014836.1"/>
</dbReference>
<dbReference type="Proteomes" id="UP000002572">
    <property type="component" value="Chromosome"/>
</dbReference>
<dbReference type="GO" id="GO:0003735">
    <property type="term" value="F:structural constituent of ribosome"/>
    <property type="evidence" value="ECO:0007669"/>
    <property type="project" value="InterPro"/>
</dbReference>
<keyword evidence="11" id="KW-1185">Reference proteome</keyword>
<dbReference type="InterPro" id="IPR035987">
    <property type="entry name" value="Ribosomal_uS8_sf"/>
</dbReference>
<dbReference type="GO" id="GO:0005840">
    <property type="term" value="C:ribosome"/>
    <property type="evidence" value="ECO:0007669"/>
    <property type="project" value="UniProtKB-KW"/>
</dbReference>
<evidence type="ECO:0000313" key="11">
    <source>
        <dbReference type="Proteomes" id="UP000002572"/>
    </source>
</evidence>
<dbReference type="InParanoid" id="E6W724"/>
<evidence type="ECO:0000256" key="3">
    <source>
        <dbReference type="ARBA" id="ARBA00022884"/>
    </source>
</evidence>
<comment type="function">
    <text evidence="8">One of the primary rRNA binding proteins, it binds directly to 16S rRNA central domain where it helps coordinate assembly of the platform of the 30S subunit.</text>
</comment>
<dbReference type="Pfam" id="PF00410">
    <property type="entry name" value="Ribosomal_S8"/>
    <property type="match status" value="1"/>
</dbReference>
<dbReference type="AlphaFoldDB" id="E6W724"/>
<dbReference type="PROSITE" id="PS00053">
    <property type="entry name" value="RIBOSOMAL_S8"/>
    <property type="match status" value="1"/>
</dbReference>
<evidence type="ECO:0000256" key="4">
    <source>
        <dbReference type="ARBA" id="ARBA00022980"/>
    </source>
</evidence>
<keyword evidence="2 8" id="KW-0699">rRNA-binding</keyword>
<evidence type="ECO:0000256" key="7">
    <source>
        <dbReference type="ARBA" id="ARBA00046740"/>
    </source>
</evidence>
<dbReference type="InterPro" id="IPR000630">
    <property type="entry name" value="Ribosomal_uS8"/>
</dbReference>